<accession>A0A1U7WA47</accession>
<organism evidence="1 2">
    <name type="scientific">Nicotiana sylvestris</name>
    <name type="common">Wood tobacco</name>
    <name type="synonym">South American tobacco</name>
    <dbReference type="NCBI Taxonomy" id="4096"/>
    <lineage>
        <taxon>Eukaryota</taxon>
        <taxon>Viridiplantae</taxon>
        <taxon>Streptophyta</taxon>
        <taxon>Embryophyta</taxon>
        <taxon>Tracheophyta</taxon>
        <taxon>Spermatophyta</taxon>
        <taxon>Magnoliopsida</taxon>
        <taxon>eudicotyledons</taxon>
        <taxon>Gunneridae</taxon>
        <taxon>Pentapetalae</taxon>
        <taxon>asterids</taxon>
        <taxon>lamiids</taxon>
        <taxon>Solanales</taxon>
        <taxon>Solanaceae</taxon>
        <taxon>Nicotianoideae</taxon>
        <taxon>Nicotianeae</taxon>
        <taxon>Nicotiana</taxon>
    </lineage>
</organism>
<dbReference type="Proteomes" id="UP000189701">
    <property type="component" value="Unplaced"/>
</dbReference>
<protein>
    <submittedName>
        <fullName evidence="2">Uncharacterized protein LOC104226541</fullName>
    </submittedName>
</protein>
<sequence>MAEALIRGFERLISLKLYNVTILYTLLGRLISHCSLLEQLVLHLPDNYRGVIEINAPRLKSLDYTGSVWSISLKTVPLLAQLSLALTGGYILEAKPHYTRFFESFCALEHLHLDNYSVKVDDSGVPMALDNIDLEGSFGDTAFNNLSIIVIRSIRGTNPHMQQLKLILAESPTLMRIIIE</sequence>
<reference evidence="1" key="1">
    <citation type="journal article" date="2013" name="Genome Biol.">
        <title>Reference genomes and transcriptomes of Nicotiana sylvestris and Nicotiana tomentosiformis.</title>
        <authorList>
            <person name="Sierro N."/>
            <person name="Battey J.N."/>
            <person name="Ouadi S."/>
            <person name="Bovet L."/>
            <person name="Goepfert S."/>
            <person name="Bakaher N."/>
            <person name="Peitsch M.C."/>
            <person name="Ivanov N.V."/>
        </authorList>
    </citation>
    <scope>NUCLEOTIDE SEQUENCE [LARGE SCALE GENOMIC DNA]</scope>
</reference>
<dbReference type="Gene3D" id="3.80.10.10">
    <property type="entry name" value="Ribonuclease Inhibitor"/>
    <property type="match status" value="1"/>
</dbReference>
<gene>
    <name evidence="2" type="primary">LOC104226541</name>
</gene>
<dbReference type="AlphaFoldDB" id="A0A1U7WA47"/>
<dbReference type="InterPro" id="IPR032675">
    <property type="entry name" value="LRR_dom_sf"/>
</dbReference>
<evidence type="ECO:0000313" key="2">
    <source>
        <dbReference type="RefSeq" id="XP_009776867.1"/>
    </source>
</evidence>
<proteinExistence type="predicted"/>
<dbReference type="GeneID" id="104226541"/>
<dbReference type="KEGG" id="nsy:104226541"/>
<reference evidence="2" key="2">
    <citation type="submission" date="2025-08" db="UniProtKB">
        <authorList>
            <consortium name="RefSeq"/>
        </authorList>
    </citation>
    <scope>IDENTIFICATION</scope>
    <source>
        <tissue evidence="2">Leaf</tissue>
    </source>
</reference>
<name>A0A1U7WA47_NICSY</name>
<feature type="non-terminal residue" evidence="2">
    <location>
        <position position="180"/>
    </location>
</feature>
<evidence type="ECO:0000313" key="1">
    <source>
        <dbReference type="Proteomes" id="UP000189701"/>
    </source>
</evidence>
<keyword evidence="1" id="KW-1185">Reference proteome</keyword>
<dbReference type="RefSeq" id="XP_009776867.1">
    <property type="nucleotide sequence ID" value="XM_009778565.1"/>
</dbReference>